<keyword evidence="3" id="KW-1185">Reference proteome</keyword>
<accession>A0ABU1HXF6</accession>
<dbReference type="InterPro" id="IPR025311">
    <property type="entry name" value="DUF4166"/>
</dbReference>
<organism evidence="2 3">
    <name type="scientific">Microbacterium paludicola</name>
    <dbReference type="NCBI Taxonomy" id="300019"/>
    <lineage>
        <taxon>Bacteria</taxon>
        <taxon>Bacillati</taxon>
        <taxon>Actinomycetota</taxon>
        <taxon>Actinomycetes</taxon>
        <taxon>Micrococcales</taxon>
        <taxon>Microbacteriaceae</taxon>
        <taxon>Microbacterium</taxon>
    </lineage>
</organism>
<proteinExistence type="predicted"/>
<gene>
    <name evidence="2" type="ORF">QE367_000511</name>
</gene>
<reference evidence="2 3" key="1">
    <citation type="submission" date="2023-08" db="EMBL/GenBank/DDBJ databases">
        <title>Functional and genomic diversity of the sorghum phyllosphere microbiome.</title>
        <authorList>
            <person name="Shade A."/>
        </authorList>
    </citation>
    <scope>NUCLEOTIDE SEQUENCE [LARGE SCALE GENOMIC DNA]</scope>
    <source>
        <strain evidence="2 3">SORGH_AS_0919</strain>
    </source>
</reference>
<sequence>MFSRNAAAPEDPRSIYERALGADLLSLPSVLRTYFGPVPAGSVGRGRGVYDEAGYRGPHWLRPLMSLFARRGVMFPEAGTDVPFAITNTPQRDGTLRGERDFFFAGARRRMVDTMTSPRSGEIIDRLGRRSGLEVRLRAEAGSTGMRLRSVALAVRCGALRLPLPTVAGVTIVETADPADAAVQWVDVRVRACLVGEIFRYRGSFTYRIEPRHGNPVQRVVPPA</sequence>
<name>A0ABU1HXF6_9MICO</name>
<dbReference type="EMBL" id="JAVIZA010000001">
    <property type="protein sequence ID" value="MDR6166307.1"/>
    <property type="molecule type" value="Genomic_DNA"/>
</dbReference>
<dbReference type="Proteomes" id="UP001260188">
    <property type="component" value="Unassembled WGS sequence"/>
</dbReference>
<protein>
    <recommendedName>
        <fullName evidence="1">DUF4166 domain-containing protein</fullName>
    </recommendedName>
</protein>
<evidence type="ECO:0000313" key="2">
    <source>
        <dbReference type="EMBL" id="MDR6166307.1"/>
    </source>
</evidence>
<dbReference type="RefSeq" id="WP_088379924.1">
    <property type="nucleotide sequence ID" value="NZ_JAVIZA010000001.1"/>
</dbReference>
<evidence type="ECO:0000313" key="3">
    <source>
        <dbReference type="Proteomes" id="UP001260188"/>
    </source>
</evidence>
<dbReference type="Pfam" id="PF13761">
    <property type="entry name" value="DUF4166"/>
    <property type="match status" value="1"/>
</dbReference>
<evidence type="ECO:0000259" key="1">
    <source>
        <dbReference type="Pfam" id="PF13761"/>
    </source>
</evidence>
<comment type="caution">
    <text evidence="2">The sequence shown here is derived from an EMBL/GenBank/DDBJ whole genome shotgun (WGS) entry which is preliminary data.</text>
</comment>
<feature type="domain" description="DUF4166" evidence="1">
    <location>
        <begin position="27"/>
        <end position="205"/>
    </location>
</feature>